<dbReference type="Proteomes" id="UP001409585">
    <property type="component" value="Unassembled WGS sequence"/>
</dbReference>
<proteinExistence type="predicted"/>
<feature type="chain" id="PRO_5043965990" description="DUF3828 domain-containing protein" evidence="1">
    <location>
        <begin position="23"/>
        <end position="146"/>
    </location>
</feature>
<evidence type="ECO:0000313" key="3">
    <source>
        <dbReference type="Proteomes" id="UP001409585"/>
    </source>
</evidence>
<accession>A0AAV3U5S1</accession>
<keyword evidence="1" id="KW-0732">Signal</keyword>
<protein>
    <recommendedName>
        <fullName evidence="4">DUF3828 domain-containing protein</fullName>
    </recommendedName>
</protein>
<dbReference type="AlphaFoldDB" id="A0AAV3U5S1"/>
<evidence type="ECO:0000313" key="2">
    <source>
        <dbReference type="EMBL" id="GAA4949942.1"/>
    </source>
</evidence>
<evidence type="ECO:0008006" key="4">
    <source>
        <dbReference type="Google" id="ProtNLM"/>
    </source>
</evidence>
<dbReference type="RefSeq" id="WP_345424758.1">
    <property type="nucleotide sequence ID" value="NZ_AP031496.1"/>
</dbReference>
<gene>
    <name evidence="2" type="ORF">GCM10025791_32780</name>
</gene>
<feature type="signal peptide" evidence="1">
    <location>
        <begin position="1"/>
        <end position="22"/>
    </location>
</feature>
<organism evidence="2 3">
    <name type="scientific">Halioxenophilus aromaticivorans</name>
    <dbReference type="NCBI Taxonomy" id="1306992"/>
    <lineage>
        <taxon>Bacteria</taxon>
        <taxon>Pseudomonadati</taxon>
        <taxon>Pseudomonadota</taxon>
        <taxon>Gammaproteobacteria</taxon>
        <taxon>Alteromonadales</taxon>
        <taxon>Alteromonadaceae</taxon>
        <taxon>Halioxenophilus</taxon>
    </lineage>
</organism>
<keyword evidence="3" id="KW-1185">Reference proteome</keyword>
<evidence type="ECO:0000256" key="1">
    <source>
        <dbReference type="SAM" id="SignalP"/>
    </source>
</evidence>
<sequence>MSKFLVLTSALLLILSCTSAQTTEPQFYDLYKEYRTKANAGNLDTLLPAYFTKALLSKGDLTDQFQRSFFLFENSLAQETSHFEVVKSGVGCLTVNGYDTANRPVVFSLEYVSSNEAWLINEMHVIYSEDQPMTKAICPDEYGALD</sequence>
<name>A0AAV3U5S1_9ALTE</name>
<dbReference type="PROSITE" id="PS51257">
    <property type="entry name" value="PROKAR_LIPOPROTEIN"/>
    <property type="match status" value="1"/>
</dbReference>
<comment type="caution">
    <text evidence="2">The sequence shown here is derived from an EMBL/GenBank/DDBJ whole genome shotgun (WGS) entry which is preliminary data.</text>
</comment>
<reference evidence="3" key="1">
    <citation type="journal article" date="2019" name="Int. J. Syst. Evol. Microbiol.">
        <title>The Global Catalogue of Microorganisms (GCM) 10K type strain sequencing project: providing services to taxonomists for standard genome sequencing and annotation.</title>
        <authorList>
            <consortium name="The Broad Institute Genomics Platform"/>
            <consortium name="The Broad Institute Genome Sequencing Center for Infectious Disease"/>
            <person name="Wu L."/>
            <person name="Ma J."/>
        </authorList>
    </citation>
    <scope>NUCLEOTIDE SEQUENCE [LARGE SCALE GENOMIC DNA]</scope>
    <source>
        <strain evidence="3">JCM 19134</strain>
    </source>
</reference>
<dbReference type="EMBL" id="BAABLX010000028">
    <property type="protein sequence ID" value="GAA4949942.1"/>
    <property type="molecule type" value="Genomic_DNA"/>
</dbReference>